<accession>X1NGQ6</accession>
<dbReference type="AlphaFoldDB" id="X1NGQ6"/>
<comment type="caution">
    <text evidence="1">The sequence shown here is derived from an EMBL/GenBank/DDBJ whole genome shotgun (WGS) entry which is preliminary data.</text>
</comment>
<protein>
    <submittedName>
        <fullName evidence="1">Uncharacterized protein</fullName>
    </submittedName>
</protein>
<gene>
    <name evidence="1" type="ORF">S06H3_42953</name>
</gene>
<name>X1NGQ6_9ZZZZ</name>
<reference evidence="1" key="1">
    <citation type="journal article" date="2014" name="Front. Microbiol.">
        <title>High frequency of phylogenetically diverse reductive dehalogenase-homologous genes in deep subseafloor sedimentary metagenomes.</title>
        <authorList>
            <person name="Kawai M."/>
            <person name="Futagami T."/>
            <person name="Toyoda A."/>
            <person name="Takaki Y."/>
            <person name="Nishi S."/>
            <person name="Hori S."/>
            <person name="Arai W."/>
            <person name="Tsubouchi T."/>
            <person name="Morono Y."/>
            <person name="Uchiyama I."/>
            <person name="Ito T."/>
            <person name="Fujiyama A."/>
            <person name="Inagaki F."/>
            <person name="Takami H."/>
        </authorList>
    </citation>
    <scope>NUCLEOTIDE SEQUENCE</scope>
    <source>
        <strain evidence="1">Expedition CK06-06</strain>
    </source>
</reference>
<dbReference type="EMBL" id="BARV01026602">
    <property type="protein sequence ID" value="GAI42793.1"/>
    <property type="molecule type" value="Genomic_DNA"/>
</dbReference>
<sequence>MTVEEIKVKLQEMVPEFAAKIAPVYQTLKWQWSPGKSAPHIPSVGEIENMLYSLIEGLTGGDYDEVSAGGLSAYFRM</sequence>
<feature type="non-terminal residue" evidence="1">
    <location>
        <position position="77"/>
    </location>
</feature>
<organism evidence="1">
    <name type="scientific">marine sediment metagenome</name>
    <dbReference type="NCBI Taxonomy" id="412755"/>
    <lineage>
        <taxon>unclassified sequences</taxon>
        <taxon>metagenomes</taxon>
        <taxon>ecological metagenomes</taxon>
    </lineage>
</organism>
<evidence type="ECO:0000313" key="1">
    <source>
        <dbReference type="EMBL" id="GAI42793.1"/>
    </source>
</evidence>
<proteinExistence type="predicted"/>